<evidence type="ECO:0000256" key="4">
    <source>
        <dbReference type="PROSITE-ProRule" id="PRU00228"/>
    </source>
</evidence>
<proteinExistence type="predicted"/>
<dbReference type="Gene3D" id="3.30.40.10">
    <property type="entry name" value="Zinc/RING finger domain, C3HC4 (zinc finger)"/>
    <property type="match status" value="1"/>
</dbReference>
<dbReference type="InterPro" id="IPR043145">
    <property type="entry name" value="Znf_ZZ_sf"/>
</dbReference>
<keyword evidence="3" id="KW-0862">Zinc</keyword>
<dbReference type="PROSITE" id="PS50135">
    <property type="entry name" value="ZF_ZZ_2"/>
    <property type="match status" value="1"/>
</dbReference>
<dbReference type="AlphaFoldDB" id="A0A6B2LLQ8"/>
<reference evidence="7" key="1">
    <citation type="journal article" date="2020" name="J. Eukaryot. Microbiol.">
        <title>De novo Sequencing, Assembly and Annotation of the Transcriptome for the Free-Living Testate Amoeba Arcella intermedia.</title>
        <authorList>
            <person name="Ribeiro G.M."/>
            <person name="Porfirio-Sousa A.L."/>
            <person name="Maurer-Alcala X.X."/>
            <person name="Katz L.A."/>
            <person name="Lahr D.J.G."/>
        </authorList>
    </citation>
    <scope>NUCLEOTIDE SEQUENCE</scope>
</reference>
<evidence type="ECO:0008006" key="8">
    <source>
        <dbReference type="Google" id="ProtNLM"/>
    </source>
</evidence>
<dbReference type="Gene3D" id="3.30.60.90">
    <property type="match status" value="1"/>
</dbReference>
<feature type="domain" description="UBP-type" evidence="6">
    <location>
        <begin position="1"/>
        <end position="64"/>
    </location>
</feature>
<dbReference type="SMART" id="SM00291">
    <property type="entry name" value="ZnF_ZZ"/>
    <property type="match status" value="1"/>
</dbReference>
<feature type="domain" description="ZZ-type" evidence="5">
    <location>
        <begin position="69"/>
        <end position="125"/>
    </location>
</feature>
<evidence type="ECO:0000259" key="6">
    <source>
        <dbReference type="PROSITE" id="PS50271"/>
    </source>
</evidence>
<evidence type="ECO:0000256" key="2">
    <source>
        <dbReference type="ARBA" id="ARBA00022771"/>
    </source>
</evidence>
<dbReference type="InterPro" id="IPR013083">
    <property type="entry name" value="Znf_RING/FYVE/PHD"/>
</dbReference>
<dbReference type="SUPFAM" id="SSF57850">
    <property type="entry name" value="RING/U-box"/>
    <property type="match status" value="2"/>
</dbReference>
<protein>
    <recommendedName>
        <fullName evidence="8">ZZ-type domain-containing protein</fullName>
    </recommendedName>
</protein>
<evidence type="ECO:0000256" key="1">
    <source>
        <dbReference type="ARBA" id="ARBA00022723"/>
    </source>
</evidence>
<dbReference type="PANTHER" id="PTHR47665:SF1">
    <property type="entry name" value="HISTONE DEACETYLASE-LIKE PROTEIN"/>
    <property type="match status" value="1"/>
</dbReference>
<evidence type="ECO:0000256" key="3">
    <source>
        <dbReference type="ARBA" id="ARBA00022833"/>
    </source>
</evidence>
<dbReference type="InterPro" id="IPR000433">
    <property type="entry name" value="Znf_ZZ"/>
</dbReference>
<evidence type="ECO:0000259" key="5">
    <source>
        <dbReference type="PROSITE" id="PS50135"/>
    </source>
</evidence>
<keyword evidence="2 4" id="KW-0863">Zinc-finger</keyword>
<dbReference type="Pfam" id="PF02148">
    <property type="entry name" value="zf-UBP"/>
    <property type="match status" value="1"/>
</dbReference>
<dbReference type="EMBL" id="GIBP01009063">
    <property type="protein sequence ID" value="NDV38032.1"/>
    <property type="molecule type" value="Transcribed_RNA"/>
</dbReference>
<dbReference type="PROSITE" id="PS01357">
    <property type="entry name" value="ZF_ZZ_1"/>
    <property type="match status" value="1"/>
</dbReference>
<organism evidence="7">
    <name type="scientific">Arcella intermedia</name>
    <dbReference type="NCBI Taxonomy" id="1963864"/>
    <lineage>
        <taxon>Eukaryota</taxon>
        <taxon>Amoebozoa</taxon>
        <taxon>Tubulinea</taxon>
        <taxon>Elardia</taxon>
        <taxon>Arcellinida</taxon>
        <taxon>Sphaerothecina</taxon>
        <taxon>Arcellidae</taxon>
        <taxon>Arcella</taxon>
    </lineage>
</organism>
<dbReference type="Pfam" id="PF00569">
    <property type="entry name" value="ZZ"/>
    <property type="match status" value="1"/>
</dbReference>
<dbReference type="PANTHER" id="PTHR47665">
    <property type="entry name" value="HISTONE DEACETYLASE-LIKE PROTEIN"/>
    <property type="match status" value="1"/>
</dbReference>
<evidence type="ECO:0000313" key="7">
    <source>
        <dbReference type="EMBL" id="NDV38032.1"/>
    </source>
</evidence>
<dbReference type="PROSITE" id="PS50271">
    <property type="entry name" value="ZF_UBP"/>
    <property type="match status" value="1"/>
</dbReference>
<dbReference type="GO" id="GO:0008270">
    <property type="term" value="F:zinc ion binding"/>
    <property type="evidence" value="ECO:0007669"/>
    <property type="project" value="UniProtKB-KW"/>
</dbReference>
<sequence>MDCGGVNCSRYVAGHAALHNETTHHPVAVSFSDLSVWCYNCNSYIQSRALMPLLGTLHRAKFGHLVPGESYFVCNACRARIRNGVRWHCKDCKDYDLCSDCKDANKTSDSHEATHAFTCNVDHERSPY</sequence>
<accession>A0A6B2LLQ8</accession>
<keyword evidence="1" id="KW-0479">Metal-binding</keyword>
<name>A0A6B2LLQ8_9EUKA</name>
<dbReference type="InterPro" id="IPR001607">
    <property type="entry name" value="Znf_UBP"/>
</dbReference>